<proteinExistence type="predicted"/>
<accession>A0A523UYA6</accession>
<keyword evidence="1" id="KW-0378">Hydrolase</keyword>
<name>A0A523UYA6_UNCT6</name>
<dbReference type="EMBL" id="SOJN01000018">
    <property type="protein sequence ID" value="TET47515.1"/>
    <property type="molecule type" value="Genomic_DNA"/>
</dbReference>
<gene>
    <name evidence="1" type="ORF">E3J62_01175</name>
</gene>
<keyword evidence="1" id="KW-0347">Helicase</keyword>
<sequence>MPFIADLHIHSKYSRATSGNMVIPEISRWAERKGIKLVGASDFTHPEWMEHLKKELVPAGGDIYKHGETFFILSTELSHIYSKFGRLRKIHVVIFVPTFEDAGKVAKIAGKYGKIASDGRPILGLDAAEMVEAVKNACPRSFIVPAHIWTPWFSLFGAKSGFDRIEDCFGTIAEEIHAVETGLSSDPAMNWRLSALDRFSLISNSDAHSPSKLGREANVFDCDLAFDEIVDVLTRKDKERFNCTIEFFPQEGKYHFDGHRKCNVRFSPSESKVNDDLCPVCGKPLTIGVLHRVEDLADREKGFVPQNAIPYKSLVPLEEVISAALNVGVGTATVTREYDKLLSSFRNEFDILLNVPVEEIATKSSGRVAEGIGRVREGEVEAEPGYDGVFGEIKIFEGGERQTAEPQMKLF</sequence>
<comment type="caution">
    <text evidence="1">The sequence shown here is derived from an EMBL/GenBank/DDBJ whole genome shotgun (WGS) entry which is preliminary data.</text>
</comment>
<reference evidence="1 2" key="1">
    <citation type="submission" date="2019-03" db="EMBL/GenBank/DDBJ databases">
        <title>Metabolic potential of uncultured bacteria and archaea associated with petroleum seepage in deep-sea sediments.</title>
        <authorList>
            <person name="Dong X."/>
            <person name="Hubert C."/>
        </authorList>
    </citation>
    <scope>NUCLEOTIDE SEQUENCE [LARGE SCALE GENOMIC DNA]</scope>
    <source>
        <strain evidence="1">E44_bin18</strain>
    </source>
</reference>
<keyword evidence="1" id="KW-0067">ATP-binding</keyword>
<dbReference type="GO" id="GO:0004386">
    <property type="term" value="F:helicase activity"/>
    <property type="evidence" value="ECO:0007669"/>
    <property type="project" value="UniProtKB-KW"/>
</dbReference>
<dbReference type="InterPro" id="IPR016195">
    <property type="entry name" value="Pol/histidinol_Pase-like"/>
</dbReference>
<dbReference type="CDD" id="cd19067">
    <property type="entry name" value="PfuEndoQ-like"/>
    <property type="match status" value="1"/>
</dbReference>
<protein>
    <submittedName>
        <fullName evidence="1">DNA helicase UvrD</fullName>
    </submittedName>
</protein>
<dbReference type="PANTHER" id="PTHR40084">
    <property type="entry name" value="PHOSPHOHYDROLASE, PHP FAMILY"/>
    <property type="match status" value="1"/>
</dbReference>
<evidence type="ECO:0000313" key="1">
    <source>
        <dbReference type="EMBL" id="TET47515.1"/>
    </source>
</evidence>
<dbReference type="SUPFAM" id="SSF89550">
    <property type="entry name" value="PHP domain-like"/>
    <property type="match status" value="1"/>
</dbReference>
<organism evidence="1 2">
    <name type="scientific">candidate division TA06 bacterium</name>
    <dbReference type="NCBI Taxonomy" id="2250710"/>
    <lineage>
        <taxon>Bacteria</taxon>
        <taxon>Bacteria division TA06</taxon>
    </lineage>
</organism>
<evidence type="ECO:0000313" key="2">
    <source>
        <dbReference type="Proteomes" id="UP000315525"/>
    </source>
</evidence>
<dbReference type="Gene3D" id="3.20.20.140">
    <property type="entry name" value="Metal-dependent hydrolases"/>
    <property type="match status" value="1"/>
</dbReference>
<dbReference type="PANTHER" id="PTHR40084:SF1">
    <property type="entry name" value="PHOSPHOTRANSFERASE"/>
    <property type="match status" value="1"/>
</dbReference>
<keyword evidence="1" id="KW-0547">Nucleotide-binding</keyword>
<dbReference type="Proteomes" id="UP000315525">
    <property type="component" value="Unassembled WGS sequence"/>
</dbReference>
<dbReference type="AlphaFoldDB" id="A0A523UYA6"/>